<feature type="region of interest" description="Disordered" evidence="1">
    <location>
        <begin position="29"/>
        <end position="68"/>
    </location>
</feature>
<dbReference type="EMBL" id="LRGB01002890">
    <property type="protein sequence ID" value="KZS05623.1"/>
    <property type="molecule type" value="Genomic_DNA"/>
</dbReference>
<comment type="caution">
    <text evidence="2">The sequence shown here is derived from an EMBL/GenBank/DDBJ whole genome shotgun (WGS) entry which is preliminary data.</text>
</comment>
<gene>
    <name evidence="2" type="ORF">APZ42_031139</name>
</gene>
<evidence type="ECO:0000256" key="1">
    <source>
        <dbReference type="SAM" id="MobiDB-lite"/>
    </source>
</evidence>
<dbReference type="PANTHER" id="PTHR20956">
    <property type="entry name" value="HEH2P"/>
    <property type="match status" value="1"/>
</dbReference>
<evidence type="ECO:0000313" key="2">
    <source>
        <dbReference type="EMBL" id="KZS05623.1"/>
    </source>
</evidence>
<sequence>MHNCLLGIGIAIWIIGHSKRAVKHREILDPSHVSKRRKVHKAPEKPKSPSNCRESSPQHSSSPQTPQRNASPIQLLLVMSPILSLLSPISSSLEIPPVPPPSRKRRALQIQNISVSLEDPPVIGDLPFEAVTSVVAVQRRPYDSDGYRDEAPAEPVESTMEESSFEEPTESNFQVHHDGSNKVKVKFTNGLGYCFTKKAESNATYTWRCSSRPAKNVCKAIVRQKKHKSRDFLVDFDQADFTEIPHDSDTKHNHAPDHGNHIRVPIFREAKQVAAKEKFTAPREILYGEVKKRYHRSKFLPANPRKNEPFFDVKVDFFPENFYQGPIYAGSATDRARHLLFFTPVMKRPLEECRAWFIDATFHFVNDPIKQLLSINGFIKNRKGHLKQIPLLFCCMTRRRAIDYAAVFQKLKVLKKTLMNPFTNYKFFYEIMPFPRVQRIVNDFERANFVAVRKHFENCTHLGCNFH</sequence>
<evidence type="ECO:0000313" key="3">
    <source>
        <dbReference type="Proteomes" id="UP000076858"/>
    </source>
</evidence>
<keyword evidence="3" id="KW-1185">Reference proteome</keyword>
<dbReference type="Proteomes" id="UP000076858">
    <property type="component" value="Unassembled WGS sequence"/>
</dbReference>
<organism evidence="2 3">
    <name type="scientific">Daphnia magna</name>
    <dbReference type="NCBI Taxonomy" id="35525"/>
    <lineage>
        <taxon>Eukaryota</taxon>
        <taxon>Metazoa</taxon>
        <taxon>Ecdysozoa</taxon>
        <taxon>Arthropoda</taxon>
        <taxon>Crustacea</taxon>
        <taxon>Branchiopoda</taxon>
        <taxon>Diplostraca</taxon>
        <taxon>Cladocera</taxon>
        <taxon>Anomopoda</taxon>
        <taxon>Daphniidae</taxon>
        <taxon>Daphnia</taxon>
    </lineage>
</organism>
<dbReference type="AlphaFoldDB" id="A0A164N3W1"/>
<dbReference type="STRING" id="35525.A0A164N3W1"/>
<reference evidence="2 3" key="1">
    <citation type="submission" date="2016-03" db="EMBL/GenBank/DDBJ databases">
        <title>EvidentialGene: Evidence-directed Construction of Genes on Genomes.</title>
        <authorList>
            <person name="Gilbert D.G."/>
            <person name="Choi J.-H."/>
            <person name="Mockaitis K."/>
            <person name="Colbourne J."/>
            <person name="Pfrender M."/>
        </authorList>
    </citation>
    <scope>NUCLEOTIDE SEQUENCE [LARGE SCALE GENOMIC DNA]</scope>
    <source>
        <strain evidence="2 3">Xinb3</strain>
        <tissue evidence="2">Complete organism</tissue>
    </source>
</reference>
<protein>
    <recommendedName>
        <fullName evidence="4">FLYWCH-type domain-containing protein</fullName>
    </recommendedName>
</protein>
<dbReference type="PANTHER" id="PTHR20956:SF12">
    <property type="entry name" value="FLYWCH-TYPE DOMAIN-CONTAINING PROTEIN"/>
    <property type="match status" value="1"/>
</dbReference>
<name>A0A164N3W1_9CRUS</name>
<feature type="compositionally biased region" description="Low complexity" evidence="1">
    <location>
        <begin position="55"/>
        <end position="67"/>
    </location>
</feature>
<accession>A0A164N3W1</accession>
<evidence type="ECO:0008006" key="4">
    <source>
        <dbReference type="Google" id="ProtNLM"/>
    </source>
</evidence>
<proteinExistence type="predicted"/>
<dbReference type="OrthoDB" id="6162297at2759"/>